<feature type="region of interest" description="Disordered" evidence="8">
    <location>
        <begin position="525"/>
        <end position="561"/>
    </location>
</feature>
<dbReference type="EMBL" id="JBHRTR010000028">
    <property type="protein sequence ID" value="MFC3228441.1"/>
    <property type="molecule type" value="Genomic_DNA"/>
</dbReference>
<keyword evidence="6" id="KW-0472">Membrane</keyword>
<dbReference type="InterPro" id="IPR051906">
    <property type="entry name" value="TolC-like"/>
</dbReference>
<comment type="caution">
    <text evidence="9">The sequence shown here is derived from an EMBL/GenBank/DDBJ whole genome shotgun (WGS) entry which is preliminary data.</text>
</comment>
<keyword evidence="7" id="KW-0998">Cell outer membrane</keyword>
<dbReference type="Proteomes" id="UP001595528">
    <property type="component" value="Unassembled WGS sequence"/>
</dbReference>
<dbReference type="Pfam" id="PF02321">
    <property type="entry name" value="OEP"/>
    <property type="match status" value="1"/>
</dbReference>
<keyword evidence="10" id="KW-1185">Reference proteome</keyword>
<evidence type="ECO:0000313" key="9">
    <source>
        <dbReference type="EMBL" id="MFC3228441.1"/>
    </source>
</evidence>
<gene>
    <name evidence="9" type="ORF">ACFOGJ_14450</name>
</gene>
<evidence type="ECO:0000256" key="3">
    <source>
        <dbReference type="ARBA" id="ARBA00022448"/>
    </source>
</evidence>
<feature type="region of interest" description="Disordered" evidence="8">
    <location>
        <begin position="492"/>
        <end position="513"/>
    </location>
</feature>
<proteinExistence type="inferred from homology"/>
<organism evidence="9 10">
    <name type="scientific">Marinibaculum pumilum</name>
    <dbReference type="NCBI Taxonomy" id="1766165"/>
    <lineage>
        <taxon>Bacteria</taxon>
        <taxon>Pseudomonadati</taxon>
        <taxon>Pseudomonadota</taxon>
        <taxon>Alphaproteobacteria</taxon>
        <taxon>Rhodospirillales</taxon>
        <taxon>Rhodospirillaceae</taxon>
        <taxon>Marinibaculum</taxon>
    </lineage>
</organism>
<keyword evidence="5" id="KW-0812">Transmembrane</keyword>
<dbReference type="RefSeq" id="WP_379901553.1">
    <property type="nucleotide sequence ID" value="NZ_JBHRTR010000028.1"/>
</dbReference>
<evidence type="ECO:0000256" key="4">
    <source>
        <dbReference type="ARBA" id="ARBA00022452"/>
    </source>
</evidence>
<reference evidence="10" key="1">
    <citation type="journal article" date="2019" name="Int. J. Syst. Evol. Microbiol.">
        <title>The Global Catalogue of Microorganisms (GCM) 10K type strain sequencing project: providing services to taxonomists for standard genome sequencing and annotation.</title>
        <authorList>
            <consortium name="The Broad Institute Genomics Platform"/>
            <consortium name="The Broad Institute Genome Sequencing Center for Infectious Disease"/>
            <person name="Wu L."/>
            <person name="Ma J."/>
        </authorList>
    </citation>
    <scope>NUCLEOTIDE SEQUENCE [LARGE SCALE GENOMIC DNA]</scope>
    <source>
        <strain evidence="10">KCTC 42964</strain>
    </source>
</reference>
<evidence type="ECO:0000256" key="6">
    <source>
        <dbReference type="ARBA" id="ARBA00023136"/>
    </source>
</evidence>
<comment type="subcellular location">
    <subcellularLocation>
        <location evidence="1">Cell outer membrane</location>
    </subcellularLocation>
</comment>
<keyword evidence="4" id="KW-1134">Transmembrane beta strand</keyword>
<keyword evidence="3" id="KW-0813">Transport</keyword>
<protein>
    <submittedName>
        <fullName evidence="9">TolC family protein</fullName>
    </submittedName>
</protein>
<evidence type="ECO:0000256" key="8">
    <source>
        <dbReference type="SAM" id="MobiDB-lite"/>
    </source>
</evidence>
<evidence type="ECO:0000256" key="5">
    <source>
        <dbReference type="ARBA" id="ARBA00022692"/>
    </source>
</evidence>
<evidence type="ECO:0000256" key="1">
    <source>
        <dbReference type="ARBA" id="ARBA00004442"/>
    </source>
</evidence>
<sequence length="561" mass="61740">MNTETIEENIRFDQFIIRNNQAPIEGELDLPEAMARAVAYNLSHRVELMRIALAKGQVDLARFDLYPTLAASAGFDYRTPEDASISETIRSGIQSNEPATSADKFRTLADIRASWSVLDFGVSYLQAKQEGTRLLIAQGAREKIMRDLLMQVRRAYWSALASQRLRDEVVRIKEEALNALAEIDTGISTGAYLSNFDALTQKRRLLTVVQQLETTEQRLRVAEVQLNSLINEPPGAPIRLVDDGRLPDLPEMDVPMEALELYALTQSLDYRETLYALRIEQLEARKALLRLLPGLEFGLSGNFDSNSYLAYNNWLNATTTVTWNLLRIATYPETRKMNQARTDLAALSRLATNMAVVTQVNVASRNYINALRTIELARERADLDQQIADIQVGAAAAQALGEVDLIQSKVDSLQSELASMQAYADAQETLGTLLNASGLDPVPTNFHLLTVDQLAAYIRLVGNDIDSGDWMDTLVPYFEDIGLDYEGLLADDRPLGTAPPPPSTTSVEGRPGGVMGVVEDILDYLAPAPKESLPEPATAPTPARREESGALDAVETEGAGA</sequence>
<evidence type="ECO:0000256" key="2">
    <source>
        <dbReference type="ARBA" id="ARBA00007613"/>
    </source>
</evidence>
<dbReference type="InterPro" id="IPR003423">
    <property type="entry name" value="OMP_efflux"/>
</dbReference>
<dbReference type="PANTHER" id="PTHR30026:SF21">
    <property type="entry name" value="SLR1270 PROTEIN"/>
    <property type="match status" value="1"/>
</dbReference>
<dbReference type="Gene3D" id="1.20.1600.10">
    <property type="entry name" value="Outer membrane efflux proteins (OEP)"/>
    <property type="match status" value="1"/>
</dbReference>
<name>A0ABV7L260_9PROT</name>
<accession>A0ABV7L260</accession>
<evidence type="ECO:0000256" key="7">
    <source>
        <dbReference type="ARBA" id="ARBA00023237"/>
    </source>
</evidence>
<dbReference type="PANTHER" id="PTHR30026">
    <property type="entry name" value="OUTER MEMBRANE PROTEIN TOLC"/>
    <property type="match status" value="1"/>
</dbReference>
<evidence type="ECO:0000313" key="10">
    <source>
        <dbReference type="Proteomes" id="UP001595528"/>
    </source>
</evidence>
<comment type="similarity">
    <text evidence="2">Belongs to the outer membrane factor (OMF) (TC 1.B.17) family.</text>
</comment>
<dbReference type="SUPFAM" id="SSF56954">
    <property type="entry name" value="Outer membrane efflux proteins (OEP)"/>
    <property type="match status" value="1"/>
</dbReference>